<reference evidence="3" key="1">
    <citation type="journal article" date="2019" name="Int. J. Syst. Evol. Microbiol.">
        <title>The Global Catalogue of Microorganisms (GCM) 10K type strain sequencing project: providing services to taxonomists for standard genome sequencing and annotation.</title>
        <authorList>
            <consortium name="The Broad Institute Genomics Platform"/>
            <consortium name="The Broad Institute Genome Sequencing Center for Infectious Disease"/>
            <person name="Wu L."/>
            <person name="Ma J."/>
        </authorList>
    </citation>
    <scope>NUCLEOTIDE SEQUENCE [LARGE SCALE GENOMIC DNA]</scope>
    <source>
        <strain evidence="3">JCM 3369</strain>
    </source>
</reference>
<dbReference type="CDD" id="cd12954">
    <property type="entry name" value="MMP_TTHA0227_like_1"/>
    <property type="match status" value="1"/>
</dbReference>
<protein>
    <submittedName>
        <fullName evidence="2">Metallopeptidase family protein</fullName>
    </submittedName>
</protein>
<dbReference type="InterPro" id="IPR038555">
    <property type="entry name" value="Zincin_1_sf"/>
</dbReference>
<feature type="region of interest" description="Disordered" evidence="1">
    <location>
        <begin position="1"/>
        <end position="37"/>
    </location>
</feature>
<proteinExistence type="predicted"/>
<evidence type="ECO:0000256" key="1">
    <source>
        <dbReference type="SAM" id="MobiDB-lite"/>
    </source>
</evidence>
<feature type="compositionally biased region" description="Basic residues" evidence="1">
    <location>
        <begin position="10"/>
        <end position="24"/>
    </location>
</feature>
<keyword evidence="3" id="KW-1185">Reference proteome</keyword>
<dbReference type="Pfam" id="PF06262">
    <property type="entry name" value="Zincin_1"/>
    <property type="match status" value="1"/>
</dbReference>
<dbReference type="RefSeq" id="WP_122823350.1">
    <property type="nucleotide sequence ID" value="NZ_CP033325.1"/>
</dbReference>
<dbReference type="EMBL" id="JBHSGF010000008">
    <property type="protein sequence ID" value="MFC4556044.1"/>
    <property type="molecule type" value="Genomic_DNA"/>
</dbReference>
<dbReference type="Proteomes" id="UP001595955">
    <property type="component" value="Unassembled WGS sequence"/>
</dbReference>
<name>A0ABV9DCR6_9MICO</name>
<evidence type="ECO:0000313" key="2">
    <source>
        <dbReference type="EMBL" id="MFC4556044.1"/>
    </source>
</evidence>
<dbReference type="InterPro" id="IPR010428">
    <property type="entry name" value="Zincin_1"/>
</dbReference>
<dbReference type="Gene3D" id="3.30.2010.20">
    <property type="match status" value="1"/>
</dbReference>
<evidence type="ECO:0000313" key="3">
    <source>
        <dbReference type="Proteomes" id="UP001595955"/>
    </source>
</evidence>
<sequence length="152" mass="17020">MSEVRLPAIPRRRGGRRRDRHGRGPRGPLIPPTLPGWRTRAEEFDDTVLAVVQRLEKRWAGALDAVEFAVEDVPPSDPSPWEHSAVALGRYFPADSAAGLTHRVVIYRRPVQSRCADAAETRALVRDVVVEQVAQVLGREPEEVDRDYGLEP</sequence>
<dbReference type="SUPFAM" id="SSF55486">
    <property type="entry name" value="Metalloproteases ('zincins'), catalytic domain"/>
    <property type="match status" value="1"/>
</dbReference>
<accession>A0ABV9DCR6</accession>
<comment type="caution">
    <text evidence="2">The sequence shown here is derived from an EMBL/GenBank/DDBJ whole genome shotgun (WGS) entry which is preliminary data.</text>
</comment>
<gene>
    <name evidence="2" type="ORF">ACFO3F_12360</name>
</gene>
<organism evidence="2 3">
    <name type="scientific">Georgenia faecalis</name>
    <dbReference type="NCBI Taxonomy" id="2483799"/>
    <lineage>
        <taxon>Bacteria</taxon>
        <taxon>Bacillati</taxon>
        <taxon>Actinomycetota</taxon>
        <taxon>Actinomycetes</taxon>
        <taxon>Micrococcales</taxon>
        <taxon>Bogoriellaceae</taxon>
        <taxon>Georgenia</taxon>
    </lineage>
</organism>